<feature type="transmembrane region" description="Helical" evidence="1">
    <location>
        <begin position="26"/>
        <end position="46"/>
    </location>
</feature>
<keyword evidence="1" id="KW-0812">Transmembrane</keyword>
<keyword evidence="1" id="KW-1133">Transmembrane helix</keyword>
<comment type="caution">
    <text evidence="2">The sequence shown here is derived from an EMBL/GenBank/DDBJ whole genome shotgun (WGS) entry which is preliminary data.</text>
</comment>
<gene>
    <name evidence="2" type="ORF">EVAR_28118_1</name>
</gene>
<keyword evidence="3" id="KW-1185">Reference proteome</keyword>
<dbReference type="EMBL" id="BGZK01000323">
    <property type="protein sequence ID" value="GBP36777.1"/>
    <property type="molecule type" value="Genomic_DNA"/>
</dbReference>
<protein>
    <submittedName>
        <fullName evidence="2">Uncharacterized protein</fullName>
    </submittedName>
</protein>
<evidence type="ECO:0000313" key="2">
    <source>
        <dbReference type="EMBL" id="GBP36777.1"/>
    </source>
</evidence>
<dbReference type="AlphaFoldDB" id="A0A4C1VEW0"/>
<organism evidence="2 3">
    <name type="scientific">Eumeta variegata</name>
    <name type="common">Bagworm moth</name>
    <name type="synonym">Eumeta japonica</name>
    <dbReference type="NCBI Taxonomy" id="151549"/>
    <lineage>
        <taxon>Eukaryota</taxon>
        <taxon>Metazoa</taxon>
        <taxon>Ecdysozoa</taxon>
        <taxon>Arthropoda</taxon>
        <taxon>Hexapoda</taxon>
        <taxon>Insecta</taxon>
        <taxon>Pterygota</taxon>
        <taxon>Neoptera</taxon>
        <taxon>Endopterygota</taxon>
        <taxon>Lepidoptera</taxon>
        <taxon>Glossata</taxon>
        <taxon>Ditrysia</taxon>
        <taxon>Tineoidea</taxon>
        <taxon>Psychidae</taxon>
        <taxon>Oiketicinae</taxon>
        <taxon>Eumeta</taxon>
    </lineage>
</organism>
<dbReference type="Proteomes" id="UP000299102">
    <property type="component" value="Unassembled WGS sequence"/>
</dbReference>
<keyword evidence="1" id="KW-0472">Membrane</keyword>
<proteinExistence type="predicted"/>
<evidence type="ECO:0000313" key="3">
    <source>
        <dbReference type="Proteomes" id="UP000299102"/>
    </source>
</evidence>
<evidence type="ECO:0000256" key="1">
    <source>
        <dbReference type="SAM" id="Phobius"/>
    </source>
</evidence>
<reference evidence="2 3" key="1">
    <citation type="journal article" date="2019" name="Commun. Biol.">
        <title>The bagworm genome reveals a unique fibroin gene that provides high tensile strength.</title>
        <authorList>
            <person name="Kono N."/>
            <person name="Nakamura H."/>
            <person name="Ohtoshi R."/>
            <person name="Tomita M."/>
            <person name="Numata K."/>
            <person name="Arakawa K."/>
        </authorList>
    </citation>
    <scope>NUCLEOTIDE SEQUENCE [LARGE SCALE GENOMIC DNA]</scope>
</reference>
<sequence>MTSATGLLPPPPRVSPLPRAFRRQTFHYIIIILNAIIHIVGIKVHAATTEQCCGRATATVVKEPRPGWIAVPPPPAWS</sequence>
<accession>A0A4C1VEW0</accession>
<name>A0A4C1VEW0_EUMVA</name>